<dbReference type="Proteomes" id="UP000479114">
    <property type="component" value="Chromosome"/>
</dbReference>
<name>A0A6C0NYY4_9BACL</name>
<reference evidence="2 3" key="1">
    <citation type="submission" date="2020-02" db="EMBL/GenBank/DDBJ databases">
        <title>Paenibacillus sp. nov., isolated from rhizosphere soil of tomato.</title>
        <authorList>
            <person name="Weon H.-Y."/>
            <person name="Lee S.A."/>
        </authorList>
    </citation>
    <scope>NUCLEOTIDE SEQUENCE [LARGE SCALE GENOMIC DNA]</scope>
    <source>
        <strain evidence="2 3">14171R-81</strain>
    </source>
</reference>
<protein>
    <submittedName>
        <fullName evidence="2">Helix-turn-helix transcriptional regulator</fullName>
    </submittedName>
</protein>
<proteinExistence type="predicted"/>
<dbReference type="RefSeq" id="WP_162640268.1">
    <property type="nucleotide sequence ID" value="NZ_CP048286.1"/>
</dbReference>
<dbReference type="InterPro" id="IPR010982">
    <property type="entry name" value="Lambda_DNA-bd_dom_sf"/>
</dbReference>
<accession>A0A6C0NYY4</accession>
<keyword evidence="3" id="KW-1185">Reference proteome</keyword>
<dbReference type="KEGG" id="prz:GZH47_11815"/>
<dbReference type="InterPro" id="IPR001387">
    <property type="entry name" value="Cro/C1-type_HTH"/>
</dbReference>
<dbReference type="PROSITE" id="PS50943">
    <property type="entry name" value="HTH_CROC1"/>
    <property type="match status" value="1"/>
</dbReference>
<evidence type="ECO:0000259" key="1">
    <source>
        <dbReference type="PROSITE" id="PS50943"/>
    </source>
</evidence>
<evidence type="ECO:0000313" key="3">
    <source>
        <dbReference type="Proteomes" id="UP000479114"/>
    </source>
</evidence>
<dbReference type="EMBL" id="CP048286">
    <property type="protein sequence ID" value="QHW31460.1"/>
    <property type="molecule type" value="Genomic_DNA"/>
</dbReference>
<dbReference type="SUPFAM" id="SSF47413">
    <property type="entry name" value="lambda repressor-like DNA-binding domains"/>
    <property type="match status" value="1"/>
</dbReference>
<dbReference type="Gene3D" id="1.10.260.40">
    <property type="entry name" value="lambda repressor-like DNA-binding domains"/>
    <property type="match status" value="1"/>
</dbReference>
<feature type="domain" description="HTH cro/C1-type" evidence="1">
    <location>
        <begin position="9"/>
        <end position="65"/>
    </location>
</feature>
<gene>
    <name evidence="2" type="ORF">GZH47_11815</name>
</gene>
<sequence>MTKKIIVKIHEIIKQRRISLRELSRLTDIRHAALSELSNAKRQNINFQHIERIAEALEISDIREIIDLVEINEEA</sequence>
<dbReference type="SMART" id="SM00530">
    <property type="entry name" value="HTH_XRE"/>
    <property type="match status" value="1"/>
</dbReference>
<dbReference type="Pfam" id="PF13443">
    <property type="entry name" value="HTH_26"/>
    <property type="match status" value="1"/>
</dbReference>
<evidence type="ECO:0000313" key="2">
    <source>
        <dbReference type="EMBL" id="QHW31460.1"/>
    </source>
</evidence>
<organism evidence="2 3">
    <name type="scientific">Paenibacillus rhizovicinus</name>
    <dbReference type="NCBI Taxonomy" id="2704463"/>
    <lineage>
        <taxon>Bacteria</taxon>
        <taxon>Bacillati</taxon>
        <taxon>Bacillota</taxon>
        <taxon>Bacilli</taxon>
        <taxon>Bacillales</taxon>
        <taxon>Paenibacillaceae</taxon>
        <taxon>Paenibacillus</taxon>
    </lineage>
</organism>
<dbReference type="AlphaFoldDB" id="A0A6C0NYY4"/>
<dbReference type="GO" id="GO:0003677">
    <property type="term" value="F:DNA binding"/>
    <property type="evidence" value="ECO:0007669"/>
    <property type="project" value="InterPro"/>
</dbReference>